<accession>A0A9D4E2Q2</accession>
<dbReference type="Gene3D" id="6.20.210.20">
    <property type="entry name" value="THAP domain"/>
    <property type="match status" value="1"/>
</dbReference>
<feature type="non-terminal residue" evidence="7">
    <location>
        <position position="1"/>
    </location>
</feature>
<dbReference type="Proteomes" id="UP000828390">
    <property type="component" value="Unassembled WGS sequence"/>
</dbReference>
<keyword evidence="4 5" id="KW-0238">DNA-binding</keyword>
<evidence type="ECO:0000313" key="8">
    <source>
        <dbReference type="Proteomes" id="UP000828390"/>
    </source>
</evidence>
<evidence type="ECO:0000256" key="1">
    <source>
        <dbReference type="ARBA" id="ARBA00022723"/>
    </source>
</evidence>
<keyword evidence="2 5" id="KW-0863">Zinc-finger</keyword>
<organism evidence="7 8">
    <name type="scientific">Dreissena polymorpha</name>
    <name type="common">Zebra mussel</name>
    <name type="synonym">Mytilus polymorpha</name>
    <dbReference type="NCBI Taxonomy" id="45954"/>
    <lineage>
        <taxon>Eukaryota</taxon>
        <taxon>Metazoa</taxon>
        <taxon>Spiralia</taxon>
        <taxon>Lophotrochozoa</taxon>
        <taxon>Mollusca</taxon>
        <taxon>Bivalvia</taxon>
        <taxon>Autobranchia</taxon>
        <taxon>Heteroconchia</taxon>
        <taxon>Euheterodonta</taxon>
        <taxon>Imparidentia</taxon>
        <taxon>Neoheterodontei</taxon>
        <taxon>Myida</taxon>
        <taxon>Dreissenoidea</taxon>
        <taxon>Dreissenidae</taxon>
        <taxon>Dreissena</taxon>
    </lineage>
</organism>
<dbReference type="AlphaFoldDB" id="A0A9D4E2Q2"/>
<dbReference type="InterPro" id="IPR038441">
    <property type="entry name" value="THAP_Znf_sf"/>
</dbReference>
<comment type="caution">
    <text evidence="7">The sequence shown here is derived from an EMBL/GenBank/DDBJ whole genome shotgun (WGS) entry which is preliminary data.</text>
</comment>
<dbReference type="PANTHER" id="PTHR46927:SF3">
    <property type="entry name" value="THAP-TYPE DOMAIN-CONTAINING PROTEIN"/>
    <property type="match status" value="1"/>
</dbReference>
<name>A0A9D4E2Q2_DREPO</name>
<dbReference type="SUPFAM" id="SSF57716">
    <property type="entry name" value="Glucocorticoid receptor-like (DNA-binding domain)"/>
    <property type="match status" value="1"/>
</dbReference>
<dbReference type="SMART" id="SM00980">
    <property type="entry name" value="THAP"/>
    <property type="match status" value="1"/>
</dbReference>
<proteinExistence type="predicted"/>
<evidence type="ECO:0000256" key="4">
    <source>
        <dbReference type="ARBA" id="ARBA00023125"/>
    </source>
</evidence>
<evidence type="ECO:0000256" key="2">
    <source>
        <dbReference type="ARBA" id="ARBA00022771"/>
    </source>
</evidence>
<sequence>MPETTCCVPFCSRKCRHKFPKDKQRQAAWVQAIRRVKTKFEIWTPSEYSCVCENHFNEDDYHKISYAAAKSITSNLSENSDREFTGLLWERSLDLPNRHPKEMDSRVFGNGLEVQDDAGLAACEILSLFQESTMASLEQNLFYQPVFKYRGLQILFDLT</sequence>
<reference evidence="7" key="2">
    <citation type="submission" date="2020-11" db="EMBL/GenBank/DDBJ databases">
        <authorList>
            <person name="McCartney M.A."/>
            <person name="Auch B."/>
            <person name="Kono T."/>
            <person name="Mallez S."/>
            <person name="Becker A."/>
            <person name="Gohl D.M."/>
            <person name="Silverstein K.A.T."/>
            <person name="Koren S."/>
            <person name="Bechman K.B."/>
            <person name="Herman A."/>
            <person name="Abrahante J.E."/>
            <person name="Garbe J."/>
        </authorList>
    </citation>
    <scope>NUCLEOTIDE SEQUENCE</scope>
    <source>
        <strain evidence="7">Duluth1</strain>
        <tissue evidence="7">Whole animal</tissue>
    </source>
</reference>
<keyword evidence="1" id="KW-0479">Metal-binding</keyword>
<dbReference type="InterPro" id="IPR006612">
    <property type="entry name" value="THAP_Znf"/>
</dbReference>
<feature type="domain" description="THAP-type" evidence="6">
    <location>
        <begin position="1"/>
        <end position="73"/>
    </location>
</feature>
<keyword evidence="8" id="KW-1185">Reference proteome</keyword>
<dbReference type="PANTHER" id="PTHR46927">
    <property type="entry name" value="AGAP005574-PA"/>
    <property type="match status" value="1"/>
</dbReference>
<keyword evidence="3" id="KW-0862">Zinc</keyword>
<evidence type="ECO:0000256" key="5">
    <source>
        <dbReference type="PROSITE-ProRule" id="PRU00309"/>
    </source>
</evidence>
<dbReference type="PROSITE" id="PS50950">
    <property type="entry name" value="ZF_THAP"/>
    <property type="match status" value="1"/>
</dbReference>
<dbReference type="Pfam" id="PF05485">
    <property type="entry name" value="THAP"/>
    <property type="match status" value="1"/>
</dbReference>
<evidence type="ECO:0000313" key="7">
    <source>
        <dbReference type="EMBL" id="KAH3772028.1"/>
    </source>
</evidence>
<dbReference type="InterPro" id="IPR052224">
    <property type="entry name" value="THAP_domain_protein"/>
</dbReference>
<dbReference type="GO" id="GO:0003677">
    <property type="term" value="F:DNA binding"/>
    <property type="evidence" value="ECO:0007669"/>
    <property type="project" value="UniProtKB-UniRule"/>
</dbReference>
<dbReference type="EMBL" id="JAIWYP010000009">
    <property type="protein sequence ID" value="KAH3772028.1"/>
    <property type="molecule type" value="Genomic_DNA"/>
</dbReference>
<reference evidence="7" key="1">
    <citation type="journal article" date="2019" name="bioRxiv">
        <title>The Genome of the Zebra Mussel, Dreissena polymorpha: A Resource for Invasive Species Research.</title>
        <authorList>
            <person name="McCartney M.A."/>
            <person name="Auch B."/>
            <person name="Kono T."/>
            <person name="Mallez S."/>
            <person name="Zhang Y."/>
            <person name="Obille A."/>
            <person name="Becker A."/>
            <person name="Abrahante J.E."/>
            <person name="Garbe J."/>
            <person name="Badalamenti J.P."/>
            <person name="Herman A."/>
            <person name="Mangelson H."/>
            <person name="Liachko I."/>
            <person name="Sullivan S."/>
            <person name="Sone E.D."/>
            <person name="Koren S."/>
            <person name="Silverstein K.A.T."/>
            <person name="Beckman K.B."/>
            <person name="Gohl D.M."/>
        </authorList>
    </citation>
    <scope>NUCLEOTIDE SEQUENCE</scope>
    <source>
        <strain evidence="7">Duluth1</strain>
        <tissue evidence="7">Whole animal</tissue>
    </source>
</reference>
<protein>
    <recommendedName>
        <fullName evidence="6">THAP-type domain-containing protein</fullName>
    </recommendedName>
</protein>
<dbReference type="GO" id="GO:0008270">
    <property type="term" value="F:zinc ion binding"/>
    <property type="evidence" value="ECO:0007669"/>
    <property type="project" value="UniProtKB-KW"/>
</dbReference>
<evidence type="ECO:0000259" key="6">
    <source>
        <dbReference type="PROSITE" id="PS50950"/>
    </source>
</evidence>
<gene>
    <name evidence="7" type="ORF">DPMN_173359</name>
</gene>
<evidence type="ECO:0000256" key="3">
    <source>
        <dbReference type="ARBA" id="ARBA00022833"/>
    </source>
</evidence>